<reference evidence="3" key="1">
    <citation type="journal article" date="2019" name="Int. J. Syst. Evol. Microbiol.">
        <title>The Global Catalogue of Microorganisms (GCM) 10K type strain sequencing project: providing services to taxonomists for standard genome sequencing and annotation.</title>
        <authorList>
            <consortium name="The Broad Institute Genomics Platform"/>
            <consortium name="The Broad Institute Genome Sequencing Center for Infectious Disease"/>
            <person name="Wu L."/>
            <person name="Ma J."/>
        </authorList>
    </citation>
    <scope>NUCLEOTIDE SEQUENCE [LARGE SCALE GENOMIC DNA]</scope>
    <source>
        <strain evidence="3">NBRC 102520</strain>
    </source>
</reference>
<dbReference type="EMBL" id="BSOW01000042">
    <property type="protein sequence ID" value="GLR91129.1"/>
    <property type="molecule type" value="Genomic_DNA"/>
</dbReference>
<accession>A0ABQ6BCK3</accession>
<comment type="caution">
    <text evidence="2">The sequence shown here is derived from an EMBL/GenBank/DDBJ whole genome shotgun (WGS) entry which is preliminary data.</text>
</comment>
<evidence type="ECO:0000313" key="2">
    <source>
        <dbReference type="EMBL" id="GLR91129.1"/>
    </source>
</evidence>
<name>A0ABQ6BCK3_9BRAD</name>
<proteinExistence type="predicted"/>
<protein>
    <submittedName>
        <fullName evidence="2">Uncharacterized protein</fullName>
    </submittedName>
</protein>
<evidence type="ECO:0000313" key="3">
    <source>
        <dbReference type="Proteomes" id="UP001156905"/>
    </source>
</evidence>
<feature type="region of interest" description="Disordered" evidence="1">
    <location>
        <begin position="49"/>
        <end position="71"/>
    </location>
</feature>
<evidence type="ECO:0000256" key="1">
    <source>
        <dbReference type="SAM" id="MobiDB-lite"/>
    </source>
</evidence>
<sequence length="71" mass="7616">MVGRFIAIRPPRKDAANGMKPSQLIFPLPTAVFRPADWRPNPTPFHISGRAPAARKVSQGGVGSQALLSPL</sequence>
<organism evidence="2 3">
    <name type="scientific">Bradyrhizobium iriomotense</name>
    <dbReference type="NCBI Taxonomy" id="441950"/>
    <lineage>
        <taxon>Bacteria</taxon>
        <taxon>Pseudomonadati</taxon>
        <taxon>Pseudomonadota</taxon>
        <taxon>Alphaproteobacteria</taxon>
        <taxon>Hyphomicrobiales</taxon>
        <taxon>Nitrobacteraceae</taxon>
        <taxon>Bradyrhizobium</taxon>
    </lineage>
</organism>
<gene>
    <name evidence="2" type="ORF">GCM10007857_78450</name>
</gene>
<dbReference type="Proteomes" id="UP001156905">
    <property type="component" value="Unassembled WGS sequence"/>
</dbReference>
<keyword evidence="3" id="KW-1185">Reference proteome</keyword>